<dbReference type="Proteomes" id="UP000283269">
    <property type="component" value="Unassembled WGS sequence"/>
</dbReference>
<feature type="transmembrane region" description="Helical" evidence="2">
    <location>
        <begin position="98"/>
        <end position="121"/>
    </location>
</feature>
<sequence length="275" mass="30315">MNSLLRSASSRICCNSSCLWLATSSPTSPILSKISSVASYTNKNHLAVRQLSHSSSRSAASAEAVKQTIDHQRPERHVTEDPFVYHGPLTSAFRRLKLFSLGSFGLSVTLSPFIFIIDSAIPMNARIALAGIALGTSGLSTTLVAWCAKPYVTEMHRFRPDGAGSAEEVEMTTYTLALQPRFTKVYDPSFLIETRRPLAKWELAHCISLTRNRTEAVGTNVHPSPGQEETVAETRNSKDEVLGRWIVKWEEGGAGTCHEVGHVVRHFNVHEELLK</sequence>
<dbReference type="GO" id="GO:0031966">
    <property type="term" value="C:mitochondrial membrane"/>
    <property type="evidence" value="ECO:0007669"/>
    <property type="project" value="TreeGrafter"/>
</dbReference>
<protein>
    <submittedName>
        <fullName evidence="3">Uncharacterized protein</fullName>
    </submittedName>
</protein>
<organism evidence="3 4">
    <name type="scientific">Psilocybe cyanescens</name>
    <dbReference type="NCBI Taxonomy" id="93625"/>
    <lineage>
        <taxon>Eukaryota</taxon>
        <taxon>Fungi</taxon>
        <taxon>Dikarya</taxon>
        <taxon>Basidiomycota</taxon>
        <taxon>Agaricomycotina</taxon>
        <taxon>Agaricomycetes</taxon>
        <taxon>Agaricomycetidae</taxon>
        <taxon>Agaricales</taxon>
        <taxon>Agaricineae</taxon>
        <taxon>Strophariaceae</taxon>
        <taxon>Psilocybe</taxon>
    </lineage>
</organism>
<comment type="caution">
    <text evidence="3">The sequence shown here is derived from an EMBL/GenBank/DDBJ whole genome shotgun (WGS) entry which is preliminary data.</text>
</comment>
<dbReference type="AlphaFoldDB" id="A0A409XT10"/>
<evidence type="ECO:0000313" key="3">
    <source>
        <dbReference type="EMBL" id="PPQ93837.1"/>
    </source>
</evidence>
<evidence type="ECO:0000256" key="2">
    <source>
        <dbReference type="SAM" id="Phobius"/>
    </source>
</evidence>
<dbReference type="GO" id="GO:0033615">
    <property type="term" value="P:mitochondrial proton-transporting ATP synthase complex assembly"/>
    <property type="evidence" value="ECO:0007669"/>
    <property type="project" value="TreeGrafter"/>
</dbReference>
<accession>A0A409XT10</accession>
<keyword evidence="2" id="KW-0472">Membrane</keyword>
<feature type="compositionally biased region" description="Low complexity" evidence="1">
    <location>
        <begin position="52"/>
        <end position="64"/>
    </location>
</feature>
<evidence type="ECO:0000313" key="4">
    <source>
        <dbReference type="Proteomes" id="UP000283269"/>
    </source>
</evidence>
<evidence type="ECO:0000256" key="1">
    <source>
        <dbReference type="SAM" id="MobiDB-lite"/>
    </source>
</evidence>
<dbReference type="PANTHER" id="PTHR13281:SF0">
    <property type="entry name" value="TRANSMEMBRANE PROTEIN 70, MITOCHONDRIAL"/>
    <property type="match status" value="1"/>
</dbReference>
<dbReference type="InterPro" id="IPR045325">
    <property type="entry name" value="TMEM70/TMEM186/TMEM223"/>
</dbReference>
<keyword evidence="2" id="KW-1133">Transmembrane helix</keyword>
<reference evidence="3 4" key="1">
    <citation type="journal article" date="2018" name="Evol. Lett.">
        <title>Horizontal gene cluster transfer increased hallucinogenic mushroom diversity.</title>
        <authorList>
            <person name="Reynolds H.T."/>
            <person name="Vijayakumar V."/>
            <person name="Gluck-Thaler E."/>
            <person name="Korotkin H.B."/>
            <person name="Matheny P.B."/>
            <person name="Slot J.C."/>
        </authorList>
    </citation>
    <scope>NUCLEOTIDE SEQUENCE [LARGE SCALE GENOMIC DNA]</scope>
    <source>
        <strain evidence="3 4">2631</strain>
    </source>
</reference>
<dbReference type="OrthoDB" id="5386199at2759"/>
<keyword evidence="2" id="KW-0812">Transmembrane</keyword>
<dbReference type="PANTHER" id="PTHR13281">
    <property type="entry name" value="TRANSMEMBRANE PROTEIN 70, MITOCHONDRIAL"/>
    <property type="match status" value="1"/>
</dbReference>
<dbReference type="EMBL" id="NHYD01000598">
    <property type="protein sequence ID" value="PPQ93837.1"/>
    <property type="molecule type" value="Genomic_DNA"/>
</dbReference>
<dbReference type="Pfam" id="PF06979">
    <property type="entry name" value="TMEM70"/>
    <property type="match status" value="1"/>
</dbReference>
<dbReference type="InParanoid" id="A0A409XT10"/>
<feature type="transmembrane region" description="Helical" evidence="2">
    <location>
        <begin position="127"/>
        <end position="148"/>
    </location>
</feature>
<dbReference type="InterPro" id="IPR009724">
    <property type="entry name" value="TMEM70"/>
</dbReference>
<keyword evidence="4" id="KW-1185">Reference proteome</keyword>
<proteinExistence type="predicted"/>
<feature type="region of interest" description="Disordered" evidence="1">
    <location>
        <begin position="52"/>
        <end position="73"/>
    </location>
</feature>
<name>A0A409XT10_PSICY</name>
<gene>
    <name evidence="3" type="ORF">CVT25_013546</name>
</gene>